<accession>A0A1E8PYY7</accession>
<evidence type="ECO:0000259" key="6">
    <source>
        <dbReference type="Pfam" id="PF02709"/>
    </source>
</evidence>
<dbReference type="GO" id="GO:0071555">
    <property type="term" value="P:cell wall organization"/>
    <property type="evidence" value="ECO:0007669"/>
    <property type="project" value="UniProtKB-KW"/>
</dbReference>
<dbReference type="SUPFAM" id="SSF53448">
    <property type="entry name" value="Nucleotide-diphospho-sugar transferases"/>
    <property type="match status" value="1"/>
</dbReference>
<dbReference type="OrthoDB" id="6653642at2"/>
<comment type="pathway">
    <text evidence="1">Cell wall biogenesis; cell wall polysaccharide biosynthesis.</text>
</comment>
<dbReference type="AlphaFoldDB" id="A0A1E8PYY7"/>
<feature type="domain" description="Galactosyltransferase C-terminal" evidence="6">
    <location>
        <begin position="167"/>
        <end position="218"/>
    </location>
</feature>
<keyword evidence="3" id="KW-0328">Glycosyltransferase</keyword>
<gene>
    <name evidence="7" type="ORF">BEL07_22465</name>
</gene>
<dbReference type="Proteomes" id="UP000178953">
    <property type="component" value="Unassembled WGS sequence"/>
</dbReference>
<dbReference type="Gene3D" id="3.90.550.10">
    <property type="entry name" value="Spore Coat Polysaccharide Biosynthesis Protein SpsA, Chain A"/>
    <property type="match status" value="1"/>
</dbReference>
<name>A0A1E8PYY7_9MYCO</name>
<dbReference type="EMBL" id="MCHX01000064">
    <property type="protein sequence ID" value="OFJ51515.1"/>
    <property type="molecule type" value="Genomic_DNA"/>
</dbReference>
<dbReference type="RefSeq" id="WP_070355278.1">
    <property type="nucleotide sequence ID" value="NZ_CP043474.1"/>
</dbReference>
<proteinExistence type="inferred from homology"/>
<reference evidence="7 8" key="1">
    <citation type="submission" date="2016-09" db="EMBL/GenBank/DDBJ databases">
        <title>genome sequence of Mycobacterium sp. 739 SCH.</title>
        <authorList>
            <person name="Greninger A.L."/>
            <person name="Qin X."/>
            <person name="Jerome K."/>
            <person name="Vora S."/>
            <person name="Quinn K."/>
        </authorList>
    </citation>
    <scope>NUCLEOTIDE SEQUENCE [LARGE SCALE GENOMIC DNA]</scope>
    <source>
        <strain evidence="7 8">SCH</strain>
    </source>
</reference>
<evidence type="ECO:0000313" key="8">
    <source>
        <dbReference type="Proteomes" id="UP000178953"/>
    </source>
</evidence>
<evidence type="ECO:0000256" key="4">
    <source>
        <dbReference type="ARBA" id="ARBA00022679"/>
    </source>
</evidence>
<dbReference type="PANTHER" id="PTHR43179:SF12">
    <property type="entry name" value="GALACTOFURANOSYLTRANSFERASE GLFT2"/>
    <property type="match status" value="1"/>
</dbReference>
<dbReference type="InterPro" id="IPR027791">
    <property type="entry name" value="Galactosyl_T_C"/>
</dbReference>
<evidence type="ECO:0000256" key="2">
    <source>
        <dbReference type="ARBA" id="ARBA00006739"/>
    </source>
</evidence>
<evidence type="ECO:0000256" key="5">
    <source>
        <dbReference type="ARBA" id="ARBA00023316"/>
    </source>
</evidence>
<comment type="similarity">
    <text evidence="2">Belongs to the glycosyltransferase 2 family.</text>
</comment>
<keyword evidence="8" id="KW-1185">Reference proteome</keyword>
<organism evidence="7 8">
    <name type="scientific">Mycolicibacterium grossiae</name>
    <dbReference type="NCBI Taxonomy" id="1552759"/>
    <lineage>
        <taxon>Bacteria</taxon>
        <taxon>Bacillati</taxon>
        <taxon>Actinomycetota</taxon>
        <taxon>Actinomycetes</taxon>
        <taxon>Mycobacteriales</taxon>
        <taxon>Mycobacteriaceae</taxon>
        <taxon>Mycolicibacterium</taxon>
    </lineage>
</organism>
<sequence>MTPVVAAVTVVHGRHDHLRRQQRGLDAGTRGPDVRCVVAMDDDAVAGLLPADADVSALPREGGALPLARARNLGAEMALRRGADLLVFLDVDCIPDPDLVARYADAHRATDRPALLAGPVTYLPAGAAERALTDPASCRRPHPGRPDPPDGVLLHGGDPDLFWSLSFAASRATWQRIGGFCEDYVGYGGEDTDFAAVATQRGVGLCWVGGAHAYHQHHPVSDPPTEHLADIVANARVFRRRWGRWPMPTWLNAFEERGLLVRDGDDVHVTTPDEVTA</sequence>
<evidence type="ECO:0000256" key="1">
    <source>
        <dbReference type="ARBA" id="ARBA00004776"/>
    </source>
</evidence>
<dbReference type="PANTHER" id="PTHR43179">
    <property type="entry name" value="RHAMNOSYLTRANSFERASE WBBL"/>
    <property type="match status" value="1"/>
</dbReference>
<keyword evidence="5" id="KW-0961">Cell wall biogenesis/degradation</keyword>
<comment type="caution">
    <text evidence="7">The sequence shown here is derived from an EMBL/GenBank/DDBJ whole genome shotgun (WGS) entry which is preliminary data.</text>
</comment>
<evidence type="ECO:0000256" key="3">
    <source>
        <dbReference type="ARBA" id="ARBA00022676"/>
    </source>
</evidence>
<dbReference type="Pfam" id="PF02709">
    <property type="entry name" value="Glyco_transf_7C"/>
    <property type="match status" value="1"/>
</dbReference>
<dbReference type="GO" id="GO:0016757">
    <property type="term" value="F:glycosyltransferase activity"/>
    <property type="evidence" value="ECO:0007669"/>
    <property type="project" value="UniProtKB-KW"/>
</dbReference>
<protein>
    <recommendedName>
        <fullName evidence="6">Galactosyltransferase C-terminal domain-containing protein</fullName>
    </recommendedName>
</protein>
<dbReference type="InterPro" id="IPR029044">
    <property type="entry name" value="Nucleotide-diphossugar_trans"/>
</dbReference>
<keyword evidence="4" id="KW-0808">Transferase</keyword>
<evidence type="ECO:0000313" key="7">
    <source>
        <dbReference type="EMBL" id="OFJ51515.1"/>
    </source>
</evidence>